<dbReference type="RefSeq" id="WP_378283754.1">
    <property type="nucleotide sequence ID" value="NZ_JBHSON010000028.1"/>
</dbReference>
<organism evidence="4 5">
    <name type="scientific">Actinomadura rugatobispora</name>
    <dbReference type="NCBI Taxonomy" id="1994"/>
    <lineage>
        <taxon>Bacteria</taxon>
        <taxon>Bacillati</taxon>
        <taxon>Actinomycetota</taxon>
        <taxon>Actinomycetes</taxon>
        <taxon>Streptosporangiales</taxon>
        <taxon>Thermomonosporaceae</taxon>
        <taxon>Actinomadura</taxon>
    </lineage>
</organism>
<evidence type="ECO:0000256" key="2">
    <source>
        <dbReference type="SAM" id="Phobius"/>
    </source>
</evidence>
<reference evidence="5" key="1">
    <citation type="journal article" date="2019" name="Int. J. Syst. Evol. Microbiol.">
        <title>The Global Catalogue of Microorganisms (GCM) 10K type strain sequencing project: providing services to taxonomists for standard genome sequencing and annotation.</title>
        <authorList>
            <consortium name="The Broad Institute Genomics Platform"/>
            <consortium name="The Broad Institute Genome Sequencing Center for Infectious Disease"/>
            <person name="Wu L."/>
            <person name="Ma J."/>
        </authorList>
    </citation>
    <scope>NUCLEOTIDE SEQUENCE [LARGE SCALE GENOMIC DNA]</scope>
    <source>
        <strain evidence="5">KCTC 42087</strain>
    </source>
</reference>
<keyword evidence="2" id="KW-1133">Transmembrane helix</keyword>
<dbReference type="SUPFAM" id="SSF103481">
    <property type="entry name" value="Multidrug resistance efflux transporter EmrE"/>
    <property type="match status" value="1"/>
</dbReference>
<sequence length="129" mass="13252">MAFYTVASGRLKVSSVQLLVPATVTGALLAAGITLLQDAPWPPPDAWPAALYAGVGPMAAGYSLWTYAMSRGGAERLSPIGYATPLLSTALLVLMGRPFGALTAAGAALILVSSTGVLVNDRLSHRRGQ</sequence>
<proteinExistence type="inferred from homology"/>
<dbReference type="Pfam" id="PF00892">
    <property type="entry name" value="EamA"/>
    <property type="match status" value="1"/>
</dbReference>
<feature type="transmembrane region" description="Helical" evidence="2">
    <location>
        <begin position="80"/>
        <end position="96"/>
    </location>
</feature>
<evidence type="ECO:0000313" key="4">
    <source>
        <dbReference type="EMBL" id="MFC5748117.1"/>
    </source>
</evidence>
<feature type="domain" description="EamA" evidence="3">
    <location>
        <begin position="2"/>
        <end position="117"/>
    </location>
</feature>
<feature type="transmembrane region" description="Helical" evidence="2">
    <location>
        <begin position="49"/>
        <end position="68"/>
    </location>
</feature>
<keyword evidence="2" id="KW-0812">Transmembrane</keyword>
<protein>
    <submittedName>
        <fullName evidence="4">EamA family transporter</fullName>
    </submittedName>
</protein>
<evidence type="ECO:0000256" key="1">
    <source>
        <dbReference type="ARBA" id="ARBA00007362"/>
    </source>
</evidence>
<keyword evidence="2" id="KW-0472">Membrane</keyword>
<feature type="transmembrane region" description="Helical" evidence="2">
    <location>
        <begin position="102"/>
        <end position="119"/>
    </location>
</feature>
<gene>
    <name evidence="4" type="ORF">ACFPZN_21020</name>
</gene>
<evidence type="ECO:0000259" key="3">
    <source>
        <dbReference type="Pfam" id="PF00892"/>
    </source>
</evidence>
<evidence type="ECO:0000313" key="5">
    <source>
        <dbReference type="Proteomes" id="UP001596074"/>
    </source>
</evidence>
<comment type="caution">
    <text evidence="4">The sequence shown here is derived from an EMBL/GenBank/DDBJ whole genome shotgun (WGS) entry which is preliminary data.</text>
</comment>
<feature type="transmembrane region" description="Helical" evidence="2">
    <location>
        <begin position="18"/>
        <end position="37"/>
    </location>
</feature>
<accession>A0ABW0ZZI7</accession>
<keyword evidence="5" id="KW-1185">Reference proteome</keyword>
<dbReference type="EMBL" id="JBHSON010000028">
    <property type="protein sequence ID" value="MFC5748117.1"/>
    <property type="molecule type" value="Genomic_DNA"/>
</dbReference>
<dbReference type="Proteomes" id="UP001596074">
    <property type="component" value="Unassembled WGS sequence"/>
</dbReference>
<dbReference type="InterPro" id="IPR037185">
    <property type="entry name" value="EmrE-like"/>
</dbReference>
<dbReference type="InterPro" id="IPR000620">
    <property type="entry name" value="EamA_dom"/>
</dbReference>
<comment type="similarity">
    <text evidence="1">Belongs to the EamA transporter family.</text>
</comment>
<name>A0ABW0ZZI7_9ACTN</name>